<dbReference type="Proteomes" id="UP000016935">
    <property type="component" value="Unassembled WGS sequence"/>
</dbReference>
<protein>
    <submittedName>
        <fullName evidence="1">Uncharacterized protein</fullName>
    </submittedName>
</protein>
<evidence type="ECO:0000313" key="2">
    <source>
        <dbReference type="Proteomes" id="UP000016935"/>
    </source>
</evidence>
<reference evidence="1 2" key="2">
    <citation type="journal article" date="2013" name="PLoS Genet.">
        <title>Comparative genome structure, secondary metabolite, and effector coding capacity across Cochliobolus pathogens.</title>
        <authorList>
            <person name="Condon B.J."/>
            <person name="Leng Y."/>
            <person name="Wu D."/>
            <person name="Bushley K.E."/>
            <person name="Ohm R.A."/>
            <person name="Otillar R."/>
            <person name="Martin J."/>
            <person name="Schackwitz W."/>
            <person name="Grimwood J."/>
            <person name="MohdZainudin N."/>
            <person name="Xue C."/>
            <person name="Wang R."/>
            <person name="Manning V.A."/>
            <person name="Dhillon B."/>
            <person name="Tu Z.J."/>
            <person name="Steffenson B.J."/>
            <person name="Salamov A."/>
            <person name="Sun H."/>
            <person name="Lowry S."/>
            <person name="LaButti K."/>
            <person name="Han J."/>
            <person name="Copeland A."/>
            <person name="Lindquist E."/>
            <person name="Barry K."/>
            <person name="Schmutz J."/>
            <person name="Baker S.E."/>
            <person name="Ciuffetti L.M."/>
            <person name="Grigoriev I.V."/>
            <person name="Zhong S."/>
            <person name="Turgeon B.G."/>
        </authorList>
    </citation>
    <scope>NUCLEOTIDE SEQUENCE [LARGE SCALE GENOMIC DNA]</scope>
    <source>
        <strain evidence="2">28A</strain>
    </source>
</reference>
<evidence type="ECO:0000313" key="1">
    <source>
        <dbReference type="EMBL" id="EOA81008.1"/>
    </source>
</evidence>
<reference evidence="1 2" key="1">
    <citation type="journal article" date="2012" name="PLoS Pathog.">
        <title>Diverse lifestyles and strategies of plant pathogenesis encoded in the genomes of eighteen Dothideomycetes fungi.</title>
        <authorList>
            <person name="Ohm R.A."/>
            <person name="Feau N."/>
            <person name="Henrissat B."/>
            <person name="Schoch C.L."/>
            <person name="Horwitz B.A."/>
            <person name="Barry K.W."/>
            <person name="Condon B.J."/>
            <person name="Copeland A.C."/>
            <person name="Dhillon B."/>
            <person name="Glaser F."/>
            <person name="Hesse C.N."/>
            <person name="Kosti I."/>
            <person name="LaButti K."/>
            <person name="Lindquist E.A."/>
            <person name="Lucas S."/>
            <person name="Salamov A.A."/>
            <person name="Bradshaw R.E."/>
            <person name="Ciuffetti L."/>
            <person name="Hamelin R.C."/>
            <person name="Kema G.H.J."/>
            <person name="Lawrence C."/>
            <person name="Scott J.A."/>
            <person name="Spatafora J.W."/>
            <person name="Turgeon B.G."/>
            <person name="de Wit P.J.G.M."/>
            <person name="Zhong S."/>
            <person name="Goodwin S.B."/>
            <person name="Grigoriev I.V."/>
        </authorList>
    </citation>
    <scope>NUCLEOTIDE SEQUENCE [LARGE SCALE GENOMIC DNA]</scope>
    <source>
        <strain evidence="2">28A</strain>
    </source>
</reference>
<sequence>MGACDHTVARIRVYTAAAAARDLDLGLLLLHYFYYYDAYRHGSMGGQFGMTAPLRQDSTDVTAGPIGSFATHDYYGQLLPYVPLAARASTNGFGCADMRQFELRSSTSPRFLCPRSALGSAATLAVYGRFDP</sequence>
<dbReference type="EMBL" id="KB908877">
    <property type="protein sequence ID" value="EOA81008.1"/>
    <property type="molecule type" value="Genomic_DNA"/>
</dbReference>
<proteinExistence type="predicted"/>
<dbReference type="RefSeq" id="XP_008031196.1">
    <property type="nucleotide sequence ID" value="XM_008033005.1"/>
</dbReference>
<dbReference type="HOGENOM" id="CLU_1918391_0_0_1"/>
<dbReference type="AlphaFoldDB" id="R0JI07"/>
<organism evidence="1 2">
    <name type="scientific">Exserohilum turcicum (strain 28A)</name>
    <name type="common">Northern leaf blight fungus</name>
    <name type="synonym">Setosphaeria turcica</name>
    <dbReference type="NCBI Taxonomy" id="671987"/>
    <lineage>
        <taxon>Eukaryota</taxon>
        <taxon>Fungi</taxon>
        <taxon>Dikarya</taxon>
        <taxon>Ascomycota</taxon>
        <taxon>Pezizomycotina</taxon>
        <taxon>Dothideomycetes</taxon>
        <taxon>Pleosporomycetidae</taxon>
        <taxon>Pleosporales</taxon>
        <taxon>Pleosporineae</taxon>
        <taxon>Pleosporaceae</taxon>
        <taxon>Exserohilum</taxon>
    </lineage>
</organism>
<accession>R0JI07</accession>
<gene>
    <name evidence="1" type="ORF">SETTUDRAFT_24520</name>
</gene>
<keyword evidence="2" id="KW-1185">Reference proteome</keyword>
<name>R0JI07_EXST2</name>
<dbReference type="GeneID" id="19402794"/>